<dbReference type="InterPro" id="IPR018247">
    <property type="entry name" value="EF_Hand_1_Ca_BS"/>
</dbReference>
<dbReference type="AlphaFoldDB" id="A0AAE0T9E9"/>
<keyword evidence="14" id="KW-0012">Acyltransferase</keyword>
<keyword evidence="5" id="KW-0808">Transferase</keyword>
<evidence type="ECO:0000256" key="15">
    <source>
        <dbReference type="ARBA" id="ARBA00025707"/>
    </source>
</evidence>
<evidence type="ECO:0000256" key="13">
    <source>
        <dbReference type="ARBA" id="ARBA00023264"/>
    </source>
</evidence>
<evidence type="ECO:0000256" key="10">
    <source>
        <dbReference type="ARBA" id="ARBA00023136"/>
    </source>
</evidence>
<dbReference type="GO" id="GO:0008654">
    <property type="term" value="P:phospholipid biosynthetic process"/>
    <property type="evidence" value="ECO:0007669"/>
    <property type="project" value="UniProtKB-KW"/>
</dbReference>
<accession>A0AAE0T9E9</accession>
<evidence type="ECO:0000256" key="11">
    <source>
        <dbReference type="ARBA" id="ARBA00023179"/>
    </source>
</evidence>
<evidence type="ECO:0000256" key="5">
    <source>
        <dbReference type="ARBA" id="ARBA00022679"/>
    </source>
</evidence>
<feature type="domain" description="EF-hand" evidence="17">
    <location>
        <begin position="368"/>
        <end position="403"/>
    </location>
</feature>
<reference evidence="18" key="2">
    <citation type="journal article" date="2021" name="Genome Biol. Evol.">
        <title>Developing a high-quality reference genome for a parasitic bivalve with doubly uniparental inheritance (Bivalvia: Unionida).</title>
        <authorList>
            <person name="Smith C.H."/>
        </authorList>
    </citation>
    <scope>NUCLEOTIDE SEQUENCE</scope>
    <source>
        <strain evidence="18">CHS0354</strain>
        <tissue evidence="18">Mantle</tissue>
    </source>
</reference>
<dbReference type="InterPro" id="IPR002123">
    <property type="entry name" value="Plipid/glycerol_acylTrfase"/>
</dbReference>
<dbReference type="InterPro" id="IPR002048">
    <property type="entry name" value="EF_hand_dom"/>
</dbReference>
<dbReference type="GO" id="GO:0008374">
    <property type="term" value="F:O-acyltransferase activity"/>
    <property type="evidence" value="ECO:0007669"/>
    <property type="project" value="InterPro"/>
</dbReference>
<evidence type="ECO:0000256" key="1">
    <source>
        <dbReference type="ARBA" id="ARBA00004370"/>
    </source>
</evidence>
<keyword evidence="4" id="KW-0444">Lipid biosynthesis</keyword>
<dbReference type="CDD" id="cd07991">
    <property type="entry name" value="LPLAT_LPCAT1-like"/>
    <property type="match status" value="1"/>
</dbReference>
<dbReference type="CDD" id="cd00051">
    <property type="entry name" value="EFh"/>
    <property type="match status" value="2"/>
</dbReference>
<keyword evidence="13" id="KW-1208">Phospholipid metabolism</keyword>
<evidence type="ECO:0000256" key="8">
    <source>
        <dbReference type="ARBA" id="ARBA00022989"/>
    </source>
</evidence>
<keyword evidence="7" id="KW-0106">Calcium</keyword>
<comment type="subcellular location">
    <subcellularLocation>
        <location evidence="1">Membrane</location>
    </subcellularLocation>
</comment>
<keyword evidence="12" id="KW-0594">Phospholipid biosynthesis</keyword>
<keyword evidence="19" id="KW-1185">Reference proteome</keyword>
<proteinExistence type="inferred from homology"/>
<dbReference type="InterPro" id="IPR011992">
    <property type="entry name" value="EF-hand-dom_pair"/>
</dbReference>
<dbReference type="SMART" id="SM00563">
    <property type="entry name" value="PlsC"/>
    <property type="match status" value="1"/>
</dbReference>
<dbReference type="PANTHER" id="PTHR23063:SF52">
    <property type="entry name" value="LYSOPHOSPHATIDYLCHOLINE ACYLTRANSFERASE"/>
    <property type="match status" value="1"/>
</dbReference>
<evidence type="ECO:0000256" key="12">
    <source>
        <dbReference type="ARBA" id="ARBA00023209"/>
    </source>
</evidence>
<comment type="similarity">
    <text evidence="3">Belongs to the 1-acyl-sn-glycerol-3-phosphate acyltransferase family.</text>
</comment>
<dbReference type="GO" id="GO:0005509">
    <property type="term" value="F:calcium ion binding"/>
    <property type="evidence" value="ECO:0007669"/>
    <property type="project" value="InterPro"/>
</dbReference>
<comment type="pathway">
    <text evidence="15">Phospholipid metabolism.</text>
</comment>
<comment type="caution">
    <text evidence="18">The sequence shown here is derived from an EMBL/GenBank/DDBJ whole genome shotgun (WGS) entry which is preliminary data.</text>
</comment>
<keyword evidence="6 16" id="KW-0812">Transmembrane</keyword>
<dbReference type="Pfam" id="PF01553">
    <property type="entry name" value="Acyltransferase"/>
    <property type="match status" value="1"/>
</dbReference>
<evidence type="ECO:0000256" key="16">
    <source>
        <dbReference type="SAM" id="Phobius"/>
    </source>
</evidence>
<dbReference type="FunFam" id="1.10.238.10:FF:000001">
    <property type="entry name" value="Calmodulin 1"/>
    <property type="match status" value="1"/>
</dbReference>
<dbReference type="GO" id="GO:0042171">
    <property type="term" value="F:lysophosphatidic acid acyltransferase activity"/>
    <property type="evidence" value="ECO:0007669"/>
    <property type="project" value="TreeGrafter"/>
</dbReference>
<evidence type="ECO:0000256" key="7">
    <source>
        <dbReference type="ARBA" id="ARBA00022837"/>
    </source>
</evidence>
<evidence type="ECO:0000256" key="4">
    <source>
        <dbReference type="ARBA" id="ARBA00022516"/>
    </source>
</evidence>
<reference evidence="18" key="3">
    <citation type="submission" date="2023-05" db="EMBL/GenBank/DDBJ databases">
        <authorList>
            <person name="Smith C.H."/>
        </authorList>
    </citation>
    <scope>NUCLEOTIDE SEQUENCE</scope>
    <source>
        <strain evidence="18">CHS0354</strain>
        <tissue evidence="18">Mantle</tissue>
    </source>
</reference>
<dbReference type="Pfam" id="PF13499">
    <property type="entry name" value="EF-hand_7"/>
    <property type="match status" value="1"/>
</dbReference>
<dbReference type="GO" id="GO:0016020">
    <property type="term" value="C:membrane"/>
    <property type="evidence" value="ECO:0007669"/>
    <property type="project" value="UniProtKB-SubCell"/>
</dbReference>
<gene>
    <name evidence="18" type="ORF">CHS0354_013492</name>
</gene>
<sequence>MKSRIPRQASLMGPDIQNPFLHKLHLSPFHIVQILLMSMTLAPLRLVIIGLLLLLLWPLAFIATAFQSEEDREKPFIGWRKYFERPFIYIGRAIVFVIGFHNVKVRGEPKPSSEAPIICGAPHSSFFDTLAIFYCSGLPSAVSKKENSSVFMLGSLMSYAQPVWVKREDPNSRTSTIKEIQRRAQTCGEWPQIILFPEGTCTNRSCLITFKLGAFHPGVPVQPMCLRYSNELDTVTWTWDGPGAFCQFWLTLCQFHTNLEIEFLPVYVPSEEEKKDPKLFASNVRQKMAECLKIPVTDHTFDDCRLMLQAQKLKMPMQAGIVEFQKLHKKLGVTLEQMQKLLEKFGSINYRADGLISLEEFSTYLQIPVNPALEEVFAMYDRDGSGTIDFREYVIGLSLISNPVNNEETIQLAFKLFDSEDKGYITQPELAKMLNNAFGMEELDVQELFEEVDADKDGDISYDEFRDFAMQKPEYANLFLTYQQMKNKNDGELEVLKEEPCKED</sequence>
<evidence type="ECO:0000313" key="19">
    <source>
        <dbReference type="Proteomes" id="UP001195483"/>
    </source>
</evidence>
<dbReference type="PRINTS" id="PR00450">
    <property type="entry name" value="RECOVERIN"/>
</dbReference>
<evidence type="ECO:0000256" key="2">
    <source>
        <dbReference type="ARBA" id="ARBA00005074"/>
    </source>
</evidence>
<feature type="transmembrane region" description="Helical" evidence="16">
    <location>
        <begin position="46"/>
        <end position="66"/>
    </location>
</feature>
<comment type="pathway">
    <text evidence="2">Lipid metabolism; phospholipid metabolism.</text>
</comment>
<dbReference type="Gene3D" id="1.10.238.10">
    <property type="entry name" value="EF-hand"/>
    <property type="match status" value="1"/>
</dbReference>
<dbReference type="EMBL" id="JAEAOA010000820">
    <property type="protein sequence ID" value="KAK3605695.1"/>
    <property type="molecule type" value="Genomic_DNA"/>
</dbReference>
<keyword evidence="11" id="KW-0514">Muscle protein</keyword>
<feature type="domain" description="EF-hand" evidence="17">
    <location>
        <begin position="440"/>
        <end position="475"/>
    </location>
</feature>
<evidence type="ECO:0000259" key="17">
    <source>
        <dbReference type="PROSITE" id="PS50222"/>
    </source>
</evidence>
<feature type="domain" description="EF-hand" evidence="17">
    <location>
        <begin position="405"/>
        <end position="439"/>
    </location>
</feature>
<keyword evidence="10 16" id="KW-0472">Membrane</keyword>
<dbReference type="GO" id="GO:0005783">
    <property type="term" value="C:endoplasmic reticulum"/>
    <property type="evidence" value="ECO:0007669"/>
    <property type="project" value="TreeGrafter"/>
</dbReference>
<evidence type="ECO:0000256" key="14">
    <source>
        <dbReference type="ARBA" id="ARBA00023315"/>
    </source>
</evidence>
<organism evidence="18 19">
    <name type="scientific">Potamilus streckersoni</name>
    <dbReference type="NCBI Taxonomy" id="2493646"/>
    <lineage>
        <taxon>Eukaryota</taxon>
        <taxon>Metazoa</taxon>
        <taxon>Spiralia</taxon>
        <taxon>Lophotrochozoa</taxon>
        <taxon>Mollusca</taxon>
        <taxon>Bivalvia</taxon>
        <taxon>Autobranchia</taxon>
        <taxon>Heteroconchia</taxon>
        <taxon>Palaeoheterodonta</taxon>
        <taxon>Unionida</taxon>
        <taxon>Unionoidea</taxon>
        <taxon>Unionidae</taxon>
        <taxon>Ambleminae</taxon>
        <taxon>Lampsilini</taxon>
        <taxon>Potamilus</taxon>
    </lineage>
</organism>
<dbReference type="InterPro" id="IPR045252">
    <property type="entry name" value="LPCAT1-like"/>
</dbReference>
<evidence type="ECO:0000313" key="18">
    <source>
        <dbReference type="EMBL" id="KAK3605695.1"/>
    </source>
</evidence>
<dbReference type="SUPFAM" id="SSF69593">
    <property type="entry name" value="Glycerol-3-phosphate (1)-acyltransferase"/>
    <property type="match status" value="1"/>
</dbReference>
<dbReference type="Pfam" id="PF13202">
    <property type="entry name" value="EF-hand_5"/>
    <property type="match status" value="1"/>
</dbReference>
<protein>
    <recommendedName>
        <fullName evidence="17">EF-hand domain-containing protein</fullName>
    </recommendedName>
</protein>
<dbReference type="SMART" id="SM00054">
    <property type="entry name" value="EFh"/>
    <property type="match status" value="3"/>
</dbReference>
<evidence type="ECO:0000256" key="6">
    <source>
        <dbReference type="ARBA" id="ARBA00022692"/>
    </source>
</evidence>
<name>A0AAE0T9E9_9BIVA</name>
<dbReference type="SUPFAM" id="SSF47473">
    <property type="entry name" value="EF-hand"/>
    <property type="match status" value="1"/>
</dbReference>
<keyword evidence="8 16" id="KW-1133">Transmembrane helix</keyword>
<dbReference type="PROSITE" id="PS00018">
    <property type="entry name" value="EF_HAND_1"/>
    <property type="match status" value="2"/>
</dbReference>
<reference evidence="18" key="1">
    <citation type="journal article" date="2021" name="Genome Biol. Evol.">
        <title>A High-Quality Reference Genome for a Parasitic Bivalve with Doubly Uniparental Inheritance (Bivalvia: Unionida).</title>
        <authorList>
            <person name="Smith C.H."/>
        </authorList>
    </citation>
    <scope>NUCLEOTIDE SEQUENCE</scope>
    <source>
        <strain evidence="18">CHS0354</strain>
    </source>
</reference>
<keyword evidence="9" id="KW-0443">Lipid metabolism</keyword>
<dbReference type="PROSITE" id="PS50222">
    <property type="entry name" value="EF_HAND_2"/>
    <property type="match status" value="3"/>
</dbReference>
<evidence type="ECO:0000256" key="9">
    <source>
        <dbReference type="ARBA" id="ARBA00023098"/>
    </source>
</evidence>
<dbReference type="PANTHER" id="PTHR23063">
    <property type="entry name" value="PHOSPHOLIPID ACYLTRANSFERASE"/>
    <property type="match status" value="1"/>
</dbReference>
<evidence type="ECO:0000256" key="3">
    <source>
        <dbReference type="ARBA" id="ARBA00008655"/>
    </source>
</evidence>
<dbReference type="Proteomes" id="UP001195483">
    <property type="component" value="Unassembled WGS sequence"/>
</dbReference>